<dbReference type="Pfam" id="PF21955">
    <property type="entry name" value="CarG-like"/>
    <property type="match status" value="1"/>
</dbReference>
<dbReference type="Proteomes" id="UP000193749">
    <property type="component" value="Unassembled WGS sequence"/>
</dbReference>
<feature type="signal peptide" evidence="1">
    <location>
        <begin position="1"/>
        <end position="20"/>
    </location>
</feature>
<name>A0A1X1EFQ1_PANCY</name>
<gene>
    <name evidence="2" type="ORF">HA50_27960</name>
</gene>
<evidence type="ECO:0000313" key="3">
    <source>
        <dbReference type="Proteomes" id="UP000193749"/>
    </source>
</evidence>
<dbReference type="InterPro" id="IPR054139">
    <property type="entry name" value="CarG-like"/>
</dbReference>
<evidence type="ECO:0000256" key="1">
    <source>
        <dbReference type="SAM" id="SignalP"/>
    </source>
</evidence>
<organism evidence="2 3">
    <name type="scientific">Pantoea cypripedii</name>
    <name type="common">Pectobacterium cypripedii</name>
    <name type="synonym">Erwinia cypripedii</name>
    <dbReference type="NCBI Taxonomy" id="55209"/>
    <lineage>
        <taxon>Bacteria</taxon>
        <taxon>Pseudomonadati</taxon>
        <taxon>Pseudomonadota</taxon>
        <taxon>Gammaproteobacteria</taxon>
        <taxon>Enterobacterales</taxon>
        <taxon>Erwiniaceae</taxon>
        <taxon>Pantoea</taxon>
    </lineage>
</organism>
<proteinExistence type="predicted"/>
<evidence type="ECO:0000313" key="2">
    <source>
        <dbReference type="EMBL" id="ORM87778.1"/>
    </source>
</evidence>
<dbReference type="PROSITE" id="PS51257">
    <property type="entry name" value="PROKAR_LIPOPROTEIN"/>
    <property type="match status" value="1"/>
</dbReference>
<reference evidence="2 3" key="1">
    <citation type="journal article" date="2017" name="Antonie Van Leeuwenhoek">
        <title>Phylogenomic resolution of the bacterial genus Pantoea and its relationship with Erwinia and Tatumella.</title>
        <authorList>
            <person name="Palmer M."/>
            <person name="Steenkamp E.T."/>
            <person name="Coetzee M.P."/>
            <person name="Chan W.Y."/>
            <person name="van Zyl E."/>
            <person name="De Maayer P."/>
            <person name="Coutinho T.A."/>
            <person name="Blom J."/>
            <person name="Smits T.H."/>
            <person name="Duffy B."/>
            <person name="Venter S.N."/>
        </authorList>
    </citation>
    <scope>NUCLEOTIDE SEQUENCE [LARGE SCALE GENOMIC DNA]</scope>
    <source>
        <strain evidence="2 3">LMG 2657</strain>
    </source>
</reference>
<protein>
    <submittedName>
        <fullName evidence="2">CpmJ protein</fullName>
    </submittedName>
</protein>
<dbReference type="AlphaFoldDB" id="A0A1X1EFQ1"/>
<feature type="chain" id="PRO_5012823535" evidence="1">
    <location>
        <begin position="21"/>
        <end position="170"/>
    </location>
</feature>
<dbReference type="OrthoDB" id="5866347at2"/>
<keyword evidence="1" id="KW-0732">Signal</keyword>
<accession>A0A1X1EFQ1</accession>
<sequence length="170" mass="19479">MNRNLLTGLMLWLTSCIAVASPVTLKPGINYMDLNHDGIKDMVVMAQFDNNTSHPNLGLTFIVSCPNGGYCIMPVANSNLFTWFDYRLSADAEFLVQDNRLYKFRNRYFLMTATKKGENAFEPGKTELRTYRFTESRDDPGVPLYDWVLHKTQLTKNAYQSASEAWQEVD</sequence>
<comment type="caution">
    <text evidence="2">The sequence shown here is derived from an EMBL/GenBank/DDBJ whole genome shotgun (WGS) entry which is preliminary data.</text>
</comment>
<dbReference type="RefSeq" id="WP_084880552.1">
    <property type="nucleotide sequence ID" value="NZ_JAGGMY010000004.1"/>
</dbReference>
<keyword evidence="3" id="KW-1185">Reference proteome</keyword>
<dbReference type="EMBL" id="MLJI01000003">
    <property type="protein sequence ID" value="ORM87778.1"/>
    <property type="molecule type" value="Genomic_DNA"/>
</dbReference>